<feature type="transmembrane region" description="Helical" evidence="2">
    <location>
        <begin position="172"/>
        <end position="191"/>
    </location>
</feature>
<feature type="region of interest" description="Disordered" evidence="1">
    <location>
        <begin position="1"/>
        <end position="28"/>
    </location>
</feature>
<keyword evidence="2" id="KW-0812">Transmembrane</keyword>
<accession>A0A9W8CT42</accession>
<proteinExistence type="predicted"/>
<reference evidence="3" key="1">
    <citation type="submission" date="2022-07" db="EMBL/GenBank/DDBJ databases">
        <title>Phylogenomic reconstructions and comparative analyses of Kickxellomycotina fungi.</title>
        <authorList>
            <person name="Reynolds N.K."/>
            <person name="Stajich J.E."/>
            <person name="Barry K."/>
            <person name="Grigoriev I.V."/>
            <person name="Crous P."/>
            <person name="Smith M.E."/>
        </authorList>
    </citation>
    <scope>NUCLEOTIDE SEQUENCE</scope>
    <source>
        <strain evidence="3">NBRC 32514</strain>
    </source>
</reference>
<dbReference type="EMBL" id="JANBOJ010000008">
    <property type="protein sequence ID" value="KAJ1725305.1"/>
    <property type="molecule type" value="Genomic_DNA"/>
</dbReference>
<name>A0A9W8CT42_9FUNG</name>
<evidence type="ECO:0000313" key="4">
    <source>
        <dbReference type="Proteomes" id="UP001149813"/>
    </source>
</evidence>
<protein>
    <submittedName>
        <fullName evidence="3">Uncharacterized protein</fullName>
    </submittedName>
</protein>
<dbReference type="Proteomes" id="UP001149813">
    <property type="component" value="Unassembled WGS sequence"/>
</dbReference>
<keyword evidence="4" id="KW-1185">Reference proteome</keyword>
<feature type="transmembrane region" description="Helical" evidence="2">
    <location>
        <begin position="122"/>
        <end position="141"/>
    </location>
</feature>
<keyword evidence="2" id="KW-1133">Transmembrane helix</keyword>
<dbReference type="AlphaFoldDB" id="A0A9W8CT42"/>
<evidence type="ECO:0000256" key="1">
    <source>
        <dbReference type="SAM" id="MobiDB-lite"/>
    </source>
</evidence>
<sequence>MPTPELASGNSFRSRGSTKKHHDSRSEIDKLHALDPANNVPLEEQYDILTEDEQRRVLEKLVVQNEADIRTFSTFLKMPTALILIMNLVFIYTYVTSGFGVANNFGGARVPVADIAIYSEHPIIATELSVITLQFTIYLLSSERWDRVAKAAFGTLLALCTVHALLCRKSGIFEFGWWMMPALNLAAAGYAQLNMRRSRKEIENLAQKTYHVKSA</sequence>
<evidence type="ECO:0000256" key="2">
    <source>
        <dbReference type="SAM" id="Phobius"/>
    </source>
</evidence>
<feature type="transmembrane region" description="Helical" evidence="2">
    <location>
        <begin position="80"/>
        <end position="102"/>
    </location>
</feature>
<comment type="caution">
    <text evidence="3">The sequence shown here is derived from an EMBL/GenBank/DDBJ whole genome shotgun (WGS) entry which is preliminary data.</text>
</comment>
<organism evidence="3 4">
    <name type="scientific">Coemansia erecta</name>
    <dbReference type="NCBI Taxonomy" id="147472"/>
    <lineage>
        <taxon>Eukaryota</taxon>
        <taxon>Fungi</taxon>
        <taxon>Fungi incertae sedis</taxon>
        <taxon>Zoopagomycota</taxon>
        <taxon>Kickxellomycotina</taxon>
        <taxon>Kickxellomycetes</taxon>
        <taxon>Kickxellales</taxon>
        <taxon>Kickxellaceae</taxon>
        <taxon>Coemansia</taxon>
    </lineage>
</organism>
<evidence type="ECO:0000313" key="3">
    <source>
        <dbReference type="EMBL" id="KAJ1725305.1"/>
    </source>
</evidence>
<gene>
    <name evidence="3" type="ORF">LPJ53_000532</name>
</gene>
<dbReference type="OrthoDB" id="5540273at2759"/>
<feature type="transmembrane region" description="Helical" evidence="2">
    <location>
        <begin position="148"/>
        <end position="166"/>
    </location>
</feature>
<keyword evidence="2" id="KW-0472">Membrane</keyword>